<proteinExistence type="predicted"/>
<evidence type="ECO:0000313" key="2">
    <source>
        <dbReference type="EMBL" id="MCD7468771.1"/>
    </source>
</evidence>
<gene>
    <name evidence="2" type="ORF">HAX54_007249</name>
</gene>
<keyword evidence="3" id="KW-1185">Reference proteome</keyword>
<name>A0ABS8TCQ1_DATST</name>
<organism evidence="2 3">
    <name type="scientific">Datura stramonium</name>
    <name type="common">Jimsonweed</name>
    <name type="synonym">Common thornapple</name>
    <dbReference type="NCBI Taxonomy" id="4076"/>
    <lineage>
        <taxon>Eukaryota</taxon>
        <taxon>Viridiplantae</taxon>
        <taxon>Streptophyta</taxon>
        <taxon>Embryophyta</taxon>
        <taxon>Tracheophyta</taxon>
        <taxon>Spermatophyta</taxon>
        <taxon>Magnoliopsida</taxon>
        <taxon>eudicotyledons</taxon>
        <taxon>Gunneridae</taxon>
        <taxon>Pentapetalae</taxon>
        <taxon>asterids</taxon>
        <taxon>lamiids</taxon>
        <taxon>Solanales</taxon>
        <taxon>Solanaceae</taxon>
        <taxon>Solanoideae</taxon>
        <taxon>Datureae</taxon>
        <taxon>Datura</taxon>
    </lineage>
</organism>
<feature type="region of interest" description="Disordered" evidence="1">
    <location>
        <begin position="57"/>
        <end position="92"/>
    </location>
</feature>
<comment type="caution">
    <text evidence="2">The sequence shown here is derived from an EMBL/GenBank/DDBJ whole genome shotgun (WGS) entry which is preliminary data.</text>
</comment>
<reference evidence="2 3" key="1">
    <citation type="journal article" date="2021" name="BMC Genomics">
        <title>Datura genome reveals duplications of psychoactive alkaloid biosynthetic genes and high mutation rate following tissue culture.</title>
        <authorList>
            <person name="Rajewski A."/>
            <person name="Carter-House D."/>
            <person name="Stajich J."/>
            <person name="Litt A."/>
        </authorList>
    </citation>
    <scope>NUCLEOTIDE SEQUENCE [LARGE SCALE GENOMIC DNA]</scope>
    <source>
        <strain evidence="2">AR-01</strain>
    </source>
</reference>
<accession>A0ABS8TCQ1</accession>
<evidence type="ECO:0000256" key="1">
    <source>
        <dbReference type="SAM" id="MobiDB-lite"/>
    </source>
</evidence>
<evidence type="ECO:0000313" key="3">
    <source>
        <dbReference type="Proteomes" id="UP000823775"/>
    </source>
</evidence>
<dbReference type="Proteomes" id="UP000823775">
    <property type="component" value="Unassembled WGS sequence"/>
</dbReference>
<sequence>MKVLMNHRTSSHASIIDGKQIERGIAQSLVSMVECPLQKYLFGSQFELQDTEIWNTFHEEDAEERPAKSKGSTAPNVDVMESVSSKSKLPQIGPKNVSGEFISRIKDEKSTKKIRIRMFPERLVTLEQMVQPDIKHFL</sequence>
<protein>
    <submittedName>
        <fullName evidence="2">Uncharacterized protein</fullName>
    </submittedName>
</protein>
<dbReference type="EMBL" id="JACEIK010001371">
    <property type="protein sequence ID" value="MCD7468771.1"/>
    <property type="molecule type" value="Genomic_DNA"/>
</dbReference>